<dbReference type="Pfam" id="PF00030">
    <property type="entry name" value="Crystall"/>
    <property type="match status" value="2"/>
</dbReference>
<dbReference type="PRINTS" id="PR01367">
    <property type="entry name" value="BGCRYSTALLIN"/>
</dbReference>
<feature type="domain" description="Beta/gamma crystallin 'Greek key'" evidence="3">
    <location>
        <begin position="76"/>
        <end position="118"/>
    </location>
</feature>
<dbReference type="PANTHER" id="PTHR11818:SF129">
    <property type="entry name" value="CRYSTALLIN, GAMMA M6-RELATED"/>
    <property type="match status" value="1"/>
</dbReference>
<evidence type="ECO:0000256" key="1">
    <source>
        <dbReference type="ARBA" id="ARBA00009646"/>
    </source>
</evidence>
<protein>
    <submittedName>
        <fullName evidence="4">Gamma-crystallin M2-like</fullName>
    </submittedName>
</protein>
<dbReference type="InterPro" id="IPR050252">
    <property type="entry name" value="Beta/Gamma-Crystallin"/>
</dbReference>
<feature type="domain" description="Beta/gamma crystallin 'Greek key'" evidence="3">
    <location>
        <begin position="121"/>
        <end position="159"/>
    </location>
</feature>
<dbReference type="Proteomes" id="UP000472264">
    <property type="component" value="Chromosome 21"/>
</dbReference>
<dbReference type="InParanoid" id="A0A665WFU2"/>
<dbReference type="PANTHER" id="PTHR11818">
    <property type="entry name" value="BETA/GAMMA CRYSTALLIN"/>
    <property type="match status" value="1"/>
</dbReference>
<reference evidence="4" key="1">
    <citation type="submission" date="2021-04" db="EMBL/GenBank/DDBJ databases">
        <authorList>
            <consortium name="Wellcome Sanger Institute Data Sharing"/>
        </authorList>
    </citation>
    <scope>NUCLEOTIDE SEQUENCE [LARGE SCALE GENOMIC DNA]</scope>
</reference>
<dbReference type="GO" id="GO:0007601">
    <property type="term" value="P:visual perception"/>
    <property type="evidence" value="ECO:0007669"/>
    <property type="project" value="TreeGrafter"/>
</dbReference>
<dbReference type="GO" id="GO:0002088">
    <property type="term" value="P:lens development in camera-type eye"/>
    <property type="evidence" value="ECO:0007669"/>
    <property type="project" value="TreeGrafter"/>
</dbReference>
<keyword evidence="5" id="KW-1185">Reference proteome</keyword>
<accession>A0A665WFU2</accession>
<dbReference type="GO" id="GO:0005212">
    <property type="term" value="F:structural constituent of eye lens"/>
    <property type="evidence" value="ECO:0007669"/>
    <property type="project" value="TreeGrafter"/>
</dbReference>
<evidence type="ECO:0000256" key="2">
    <source>
        <dbReference type="ARBA" id="ARBA00022737"/>
    </source>
</evidence>
<dbReference type="SMART" id="SM00247">
    <property type="entry name" value="XTALbg"/>
    <property type="match status" value="2"/>
</dbReference>
<dbReference type="Ensembl" id="ENSENLT00000043936.1">
    <property type="protein sequence ID" value="ENSENLP00000042841.1"/>
    <property type="gene ID" value="ENSENLG00000018311.1"/>
</dbReference>
<sequence>DFYKVKHFGLHHGEGGNHLGENVSLLIHLYISNPVSFQIVFFEDLDFQGKSYDCKGDLADLHGYIRRCNSVKVLEGCWVFFEHPNFSGRQYLVEKGEYRHHLEWGAAKAIVGSVRVISTPPRIVFFEDRNFQGRYYECSSDCPELNTHFSRCNSIRVESGSWVLFERPNYLGYQYVLTRGEYPDYQRWMGYNDSIRSCRLIRNVSLCFSLLN</sequence>
<name>A0A665WFU2_ECHNA</name>
<evidence type="ECO:0000313" key="4">
    <source>
        <dbReference type="Ensembl" id="ENSENLP00000042841.1"/>
    </source>
</evidence>
<dbReference type="FunFam" id="2.60.20.10:FF:000001">
    <property type="entry name" value="Crystallin gamma S"/>
    <property type="match status" value="2"/>
</dbReference>
<reference evidence="4" key="2">
    <citation type="submission" date="2025-08" db="UniProtKB">
        <authorList>
            <consortium name="Ensembl"/>
        </authorList>
    </citation>
    <scope>IDENTIFICATION</scope>
</reference>
<organism evidence="4 5">
    <name type="scientific">Echeneis naucrates</name>
    <name type="common">Live sharksucker</name>
    <dbReference type="NCBI Taxonomy" id="173247"/>
    <lineage>
        <taxon>Eukaryota</taxon>
        <taxon>Metazoa</taxon>
        <taxon>Chordata</taxon>
        <taxon>Craniata</taxon>
        <taxon>Vertebrata</taxon>
        <taxon>Euteleostomi</taxon>
        <taxon>Actinopterygii</taxon>
        <taxon>Neopterygii</taxon>
        <taxon>Teleostei</taxon>
        <taxon>Neoteleostei</taxon>
        <taxon>Acanthomorphata</taxon>
        <taxon>Carangaria</taxon>
        <taxon>Carangiformes</taxon>
        <taxon>Echeneidae</taxon>
        <taxon>Echeneis</taxon>
    </lineage>
</organism>
<evidence type="ECO:0000313" key="5">
    <source>
        <dbReference type="Proteomes" id="UP000472264"/>
    </source>
</evidence>
<feature type="domain" description="Beta/gamma crystallin 'Greek key'" evidence="3">
    <location>
        <begin position="160"/>
        <end position="202"/>
    </location>
</feature>
<gene>
    <name evidence="4" type="primary">LOC115061731</name>
</gene>
<proteinExistence type="inferred from homology"/>
<dbReference type="InterPro" id="IPR001064">
    <property type="entry name" value="Beta/gamma_crystallin"/>
</dbReference>
<dbReference type="PROSITE" id="PS50915">
    <property type="entry name" value="CRYSTALLIN_BETA_GAMMA"/>
    <property type="match status" value="3"/>
</dbReference>
<evidence type="ECO:0000259" key="3">
    <source>
        <dbReference type="PROSITE" id="PS50915"/>
    </source>
</evidence>
<comment type="similarity">
    <text evidence="1">Belongs to the beta/gamma-crystallin family.</text>
</comment>
<dbReference type="Gene3D" id="2.60.20.10">
    <property type="entry name" value="Crystallins"/>
    <property type="match status" value="2"/>
</dbReference>
<dbReference type="SUPFAM" id="SSF49695">
    <property type="entry name" value="gamma-Crystallin-like"/>
    <property type="match status" value="2"/>
</dbReference>
<keyword evidence="2" id="KW-0677">Repeat</keyword>
<reference evidence="4" key="3">
    <citation type="submission" date="2025-09" db="UniProtKB">
        <authorList>
            <consortium name="Ensembl"/>
        </authorList>
    </citation>
    <scope>IDENTIFICATION</scope>
</reference>
<dbReference type="InterPro" id="IPR011024">
    <property type="entry name" value="G_crystallin-like"/>
</dbReference>
<dbReference type="AlphaFoldDB" id="A0A665WFU2"/>